<reference evidence="1 2" key="1">
    <citation type="submission" date="2016-11" db="EMBL/GenBank/DDBJ databases">
        <authorList>
            <person name="Jaros S."/>
            <person name="Januszkiewicz K."/>
            <person name="Wedrychowicz H."/>
        </authorList>
    </citation>
    <scope>NUCLEOTIDE SEQUENCE [LARGE SCALE GENOMIC DNA]</scope>
    <source>
        <strain evidence="1 2">DSM 26883</strain>
    </source>
</reference>
<accession>A0A1M5AVM9</accession>
<dbReference type="STRING" id="871325.SAMN05444349_11692"/>
<dbReference type="Proteomes" id="UP000184436">
    <property type="component" value="Unassembled WGS sequence"/>
</dbReference>
<evidence type="ECO:0008006" key="3">
    <source>
        <dbReference type="Google" id="ProtNLM"/>
    </source>
</evidence>
<dbReference type="OrthoDB" id="1115495at2"/>
<organism evidence="1 2">
    <name type="scientific">Bacteroides faecichinchillae</name>
    <dbReference type="NCBI Taxonomy" id="871325"/>
    <lineage>
        <taxon>Bacteria</taxon>
        <taxon>Pseudomonadati</taxon>
        <taxon>Bacteroidota</taxon>
        <taxon>Bacteroidia</taxon>
        <taxon>Bacteroidales</taxon>
        <taxon>Bacteroidaceae</taxon>
        <taxon>Bacteroides</taxon>
    </lineage>
</organism>
<dbReference type="EMBL" id="FQVD01000016">
    <property type="protein sequence ID" value="SHF34309.1"/>
    <property type="molecule type" value="Genomic_DNA"/>
</dbReference>
<evidence type="ECO:0000313" key="1">
    <source>
        <dbReference type="EMBL" id="SHF34309.1"/>
    </source>
</evidence>
<gene>
    <name evidence="1" type="ORF">SAMN05444349_11692</name>
</gene>
<protein>
    <recommendedName>
        <fullName evidence="3">6-bladed beta-propeller</fullName>
    </recommendedName>
</protein>
<evidence type="ECO:0000313" key="2">
    <source>
        <dbReference type="Proteomes" id="UP000184436"/>
    </source>
</evidence>
<dbReference type="AlphaFoldDB" id="A0A1M5AVM9"/>
<dbReference type="RefSeq" id="WP_025076392.1">
    <property type="nucleotide sequence ID" value="NZ_FQVD01000016.1"/>
</dbReference>
<sequence>MVYLKEYAVAKQLLILLCADLFAFNSSGELAYKVPLPFCGSFDMDVENSRFYIYTTKPNQIKVYDFKGKELDCIRAKNR</sequence>
<proteinExistence type="predicted"/>
<name>A0A1M5AVM9_9BACE</name>
<keyword evidence="2" id="KW-1185">Reference proteome</keyword>